<reference evidence="3" key="1">
    <citation type="journal article" date="2014" name="Science">
        <title>Ancient hybridizations among the ancestral genomes of bread wheat.</title>
        <authorList>
            <consortium name="International Wheat Genome Sequencing Consortium,"/>
            <person name="Marcussen T."/>
            <person name="Sandve S.R."/>
            <person name="Heier L."/>
            <person name="Spannagl M."/>
            <person name="Pfeifer M."/>
            <person name="Jakobsen K.S."/>
            <person name="Wulff B.B."/>
            <person name="Steuernagel B."/>
            <person name="Mayer K.F."/>
            <person name="Olsen O.A."/>
        </authorList>
    </citation>
    <scope>NUCLEOTIDE SEQUENCE [LARGE SCALE GENOMIC DNA]</scope>
    <source>
        <strain evidence="3">cv. AL8/78</strain>
    </source>
</reference>
<keyword evidence="3" id="KW-1185">Reference proteome</keyword>
<proteinExistence type="predicted"/>
<dbReference type="Proteomes" id="UP000015105">
    <property type="component" value="Chromosome 7D"/>
</dbReference>
<evidence type="ECO:0000256" key="1">
    <source>
        <dbReference type="SAM" id="Phobius"/>
    </source>
</evidence>
<protein>
    <submittedName>
        <fullName evidence="2">Uncharacterized protein</fullName>
    </submittedName>
</protein>
<dbReference type="AlphaFoldDB" id="A0A453R3H5"/>
<dbReference type="Gramene" id="AET7Gv20447900.1">
    <property type="protein sequence ID" value="AET7Gv20447900.1"/>
    <property type="gene ID" value="AET7Gv20447900"/>
</dbReference>
<keyword evidence="1" id="KW-1133">Transmembrane helix</keyword>
<reference evidence="2" key="4">
    <citation type="submission" date="2019-03" db="UniProtKB">
        <authorList>
            <consortium name="EnsemblPlants"/>
        </authorList>
    </citation>
    <scope>IDENTIFICATION</scope>
</reference>
<keyword evidence="1" id="KW-0472">Membrane</keyword>
<name>A0A453R3H5_AEGTS</name>
<sequence>MVRGADRGGHVQLLLLPQRKRGYMLGFGSVRCFFFLSVRMLLLGLPFELFWIYSSWDVYV</sequence>
<organism evidence="2 3">
    <name type="scientific">Aegilops tauschii subsp. strangulata</name>
    <name type="common">Goatgrass</name>
    <dbReference type="NCBI Taxonomy" id="200361"/>
    <lineage>
        <taxon>Eukaryota</taxon>
        <taxon>Viridiplantae</taxon>
        <taxon>Streptophyta</taxon>
        <taxon>Embryophyta</taxon>
        <taxon>Tracheophyta</taxon>
        <taxon>Spermatophyta</taxon>
        <taxon>Magnoliopsida</taxon>
        <taxon>Liliopsida</taxon>
        <taxon>Poales</taxon>
        <taxon>Poaceae</taxon>
        <taxon>BOP clade</taxon>
        <taxon>Pooideae</taxon>
        <taxon>Triticodae</taxon>
        <taxon>Triticeae</taxon>
        <taxon>Triticinae</taxon>
        <taxon>Aegilops</taxon>
    </lineage>
</organism>
<feature type="transmembrane region" description="Helical" evidence="1">
    <location>
        <begin position="30"/>
        <end position="53"/>
    </location>
</feature>
<keyword evidence="1" id="KW-0812">Transmembrane</keyword>
<reference evidence="3" key="2">
    <citation type="journal article" date="2017" name="Nat. Plants">
        <title>The Aegilops tauschii genome reveals multiple impacts of transposons.</title>
        <authorList>
            <person name="Zhao G."/>
            <person name="Zou C."/>
            <person name="Li K."/>
            <person name="Wang K."/>
            <person name="Li T."/>
            <person name="Gao L."/>
            <person name="Zhang X."/>
            <person name="Wang H."/>
            <person name="Yang Z."/>
            <person name="Liu X."/>
            <person name="Jiang W."/>
            <person name="Mao L."/>
            <person name="Kong X."/>
            <person name="Jiao Y."/>
            <person name="Jia J."/>
        </authorList>
    </citation>
    <scope>NUCLEOTIDE SEQUENCE [LARGE SCALE GENOMIC DNA]</scope>
    <source>
        <strain evidence="3">cv. AL8/78</strain>
    </source>
</reference>
<accession>A0A453R3H5</accession>
<dbReference type="EnsemblPlants" id="AET7Gv20447900.1">
    <property type="protein sequence ID" value="AET7Gv20447900.1"/>
    <property type="gene ID" value="AET7Gv20447900"/>
</dbReference>
<reference evidence="2" key="3">
    <citation type="journal article" date="2017" name="Nature">
        <title>Genome sequence of the progenitor of the wheat D genome Aegilops tauschii.</title>
        <authorList>
            <person name="Luo M.C."/>
            <person name="Gu Y.Q."/>
            <person name="Puiu D."/>
            <person name="Wang H."/>
            <person name="Twardziok S.O."/>
            <person name="Deal K.R."/>
            <person name="Huo N."/>
            <person name="Zhu T."/>
            <person name="Wang L."/>
            <person name="Wang Y."/>
            <person name="McGuire P.E."/>
            <person name="Liu S."/>
            <person name="Long H."/>
            <person name="Ramasamy R.K."/>
            <person name="Rodriguez J.C."/>
            <person name="Van S.L."/>
            <person name="Yuan L."/>
            <person name="Wang Z."/>
            <person name="Xia Z."/>
            <person name="Xiao L."/>
            <person name="Anderson O.D."/>
            <person name="Ouyang S."/>
            <person name="Liang Y."/>
            <person name="Zimin A.V."/>
            <person name="Pertea G."/>
            <person name="Qi P."/>
            <person name="Bennetzen J.L."/>
            <person name="Dai X."/>
            <person name="Dawson M.W."/>
            <person name="Muller H.G."/>
            <person name="Kugler K."/>
            <person name="Rivarola-Duarte L."/>
            <person name="Spannagl M."/>
            <person name="Mayer K.F.X."/>
            <person name="Lu F.H."/>
            <person name="Bevan M.W."/>
            <person name="Leroy P."/>
            <person name="Li P."/>
            <person name="You F.M."/>
            <person name="Sun Q."/>
            <person name="Liu Z."/>
            <person name="Lyons E."/>
            <person name="Wicker T."/>
            <person name="Salzberg S.L."/>
            <person name="Devos K.M."/>
            <person name="Dvorak J."/>
        </authorList>
    </citation>
    <scope>NUCLEOTIDE SEQUENCE [LARGE SCALE GENOMIC DNA]</scope>
    <source>
        <strain evidence="2">cv. AL8/78</strain>
    </source>
</reference>
<reference evidence="2" key="5">
    <citation type="journal article" date="2021" name="G3 (Bethesda)">
        <title>Aegilops tauschii genome assembly Aet v5.0 features greater sequence contiguity and improved annotation.</title>
        <authorList>
            <person name="Wang L."/>
            <person name="Zhu T."/>
            <person name="Rodriguez J.C."/>
            <person name="Deal K.R."/>
            <person name="Dubcovsky J."/>
            <person name="McGuire P.E."/>
            <person name="Lux T."/>
            <person name="Spannagl M."/>
            <person name="Mayer K.F.X."/>
            <person name="Baldrich P."/>
            <person name="Meyers B.C."/>
            <person name="Huo N."/>
            <person name="Gu Y.Q."/>
            <person name="Zhou H."/>
            <person name="Devos K.M."/>
            <person name="Bennetzen J.L."/>
            <person name="Unver T."/>
            <person name="Budak H."/>
            <person name="Gulick P.J."/>
            <person name="Galiba G."/>
            <person name="Kalapos B."/>
            <person name="Nelson D.R."/>
            <person name="Li P."/>
            <person name="You F.M."/>
            <person name="Luo M.C."/>
            <person name="Dvorak J."/>
        </authorList>
    </citation>
    <scope>NUCLEOTIDE SEQUENCE [LARGE SCALE GENOMIC DNA]</scope>
    <source>
        <strain evidence="2">cv. AL8/78</strain>
    </source>
</reference>
<evidence type="ECO:0000313" key="2">
    <source>
        <dbReference type="EnsemblPlants" id="AET7Gv20447900.1"/>
    </source>
</evidence>
<evidence type="ECO:0000313" key="3">
    <source>
        <dbReference type="Proteomes" id="UP000015105"/>
    </source>
</evidence>